<protein>
    <submittedName>
        <fullName evidence="3">Phosphatase PAP2 family protein</fullName>
    </submittedName>
</protein>
<comment type="caution">
    <text evidence="3">The sequence shown here is derived from an EMBL/GenBank/DDBJ whole genome shotgun (WGS) entry which is preliminary data.</text>
</comment>
<reference evidence="3 4" key="1">
    <citation type="journal article" date="2019" name="Int. J. Syst. Evol. Microbiol.">
        <title>The Global Catalogue of Microorganisms (GCM) 10K type strain sequencing project: providing services to taxonomists for standard genome sequencing and annotation.</title>
        <authorList>
            <consortium name="The Broad Institute Genomics Platform"/>
            <consortium name="The Broad Institute Genome Sequencing Center for Infectious Disease"/>
            <person name="Wu L."/>
            <person name="Ma J."/>
        </authorList>
    </citation>
    <scope>NUCLEOTIDE SEQUENCE [LARGE SCALE GENOMIC DNA]</scope>
    <source>
        <strain evidence="3 4">CGMCC 1.10593</strain>
    </source>
</reference>
<dbReference type="Proteomes" id="UP001597052">
    <property type="component" value="Unassembled WGS sequence"/>
</dbReference>
<dbReference type="Gene3D" id="1.20.144.10">
    <property type="entry name" value="Phosphatidic acid phosphatase type 2/haloperoxidase"/>
    <property type="match status" value="1"/>
</dbReference>
<dbReference type="AlphaFoldDB" id="A0ABD6D8F3"/>
<keyword evidence="1" id="KW-1133">Transmembrane helix</keyword>
<dbReference type="SMART" id="SM00014">
    <property type="entry name" value="acidPPc"/>
    <property type="match status" value="1"/>
</dbReference>
<feature type="transmembrane region" description="Helical" evidence="1">
    <location>
        <begin position="6"/>
        <end position="25"/>
    </location>
</feature>
<evidence type="ECO:0000256" key="1">
    <source>
        <dbReference type="SAM" id="Phobius"/>
    </source>
</evidence>
<dbReference type="InterPro" id="IPR052185">
    <property type="entry name" value="IPC_Synthase-Related"/>
</dbReference>
<feature type="transmembrane region" description="Helical" evidence="1">
    <location>
        <begin position="226"/>
        <end position="247"/>
    </location>
</feature>
<feature type="domain" description="Phosphatidic acid phosphatase type 2/haloperoxidase" evidence="2">
    <location>
        <begin position="143"/>
        <end position="268"/>
    </location>
</feature>
<dbReference type="SUPFAM" id="SSF48317">
    <property type="entry name" value="Acid phosphatase/Vanadium-dependent haloperoxidase"/>
    <property type="match status" value="1"/>
</dbReference>
<evidence type="ECO:0000313" key="3">
    <source>
        <dbReference type="EMBL" id="MFD1642561.1"/>
    </source>
</evidence>
<feature type="transmembrane region" description="Helical" evidence="1">
    <location>
        <begin position="147"/>
        <end position="167"/>
    </location>
</feature>
<dbReference type="PANTHER" id="PTHR31310">
    <property type="match status" value="1"/>
</dbReference>
<name>A0ABD6D8F3_9EURY</name>
<proteinExistence type="predicted"/>
<dbReference type="PANTHER" id="PTHR31310:SF7">
    <property type="entry name" value="PA-PHOSPHATASE RELATED-FAMILY PROTEIN DDB_G0268928"/>
    <property type="match status" value="1"/>
</dbReference>
<dbReference type="Pfam" id="PF01569">
    <property type="entry name" value="PAP2"/>
    <property type="match status" value="1"/>
</dbReference>
<feature type="transmembrane region" description="Helical" evidence="1">
    <location>
        <begin position="253"/>
        <end position="270"/>
    </location>
</feature>
<dbReference type="InterPro" id="IPR036938">
    <property type="entry name" value="PAP2/HPO_sf"/>
</dbReference>
<keyword evidence="1" id="KW-0472">Membrane</keyword>
<evidence type="ECO:0000259" key="2">
    <source>
        <dbReference type="SMART" id="SM00014"/>
    </source>
</evidence>
<dbReference type="RefSeq" id="WP_256395960.1">
    <property type="nucleotide sequence ID" value="NZ_JANHDJ010000003.1"/>
</dbReference>
<keyword evidence="4" id="KW-1185">Reference proteome</keyword>
<keyword evidence="1" id="KW-0812">Transmembrane</keyword>
<sequence length="296" mass="33013">MFLSTAAQVAGIVSVFLVVATVTIVGPDRLRETRRTYRERLAAAAPYVGLLVPLLVVNKLARDIGPELSWLVGIRITGWLQTIDGLLLWPLYPEATPQVVVWLQSMATPAVTAYFSSVYVYGYVFLLVFPIIAYMSLSYPEPFRRTAIAYGANYLIGVVCYLVFIAYGPRNLLVEQVEGLLFTQHTQYQFVTAAVNNETNVFPSLHTSMAVTAALLAWSTRDEYPLWVPIATLLAVSVIVSTMYLGIHWATDVIFGIGLGWLSVVIGYRFEDWQPTLTGVKLRLTGIRNAIRSRQR</sequence>
<dbReference type="EMBL" id="JBHUDM010000003">
    <property type="protein sequence ID" value="MFD1642561.1"/>
    <property type="molecule type" value="Genomic_DNA"/>
</dbReference>
<evidence type="ECO:0000313" key="4">
    <source>
        <dbReference type="Proteomes" id="UP001597052"/>
    </source>
</evidence>
<feature type="transmembrane region" description="Helical" evidence="1">
    <location>
        <begin position="113"/>
        <end position="135"/>
    </location>
</feature>
<organism evidence="3 4">
    <name type="scientific">Halohasta litorea</name>
    <dbReference type="NCBI Taxonomy" id="869891"/>
    <lineage>
        <taxon>Archaea</taxon>
        <taxon>Methanobacteriati</taxon>
        <taxon>Methanobacteriota</taxon>
        <taxon>Stenosarchaea group</taxon>
        <taxon>Halobacteria</taxon>
        <taxon>Halobacteriales</taxon>
        <taxon>Haloferacaceae</taxon>
        <taxon>Halohasta</taxon>
    </lineage>
</organism>
<dbReference type="GO" id="GO:0016020">
    <property type="term" value="C:membrane"/>
    <property type="evidence" value="ECO:0007669"/>
    <property type="project" value="UniProtKB-SubCell"/>
</dbReference>
<dbReference type="InterPro" id="IPR000326">
    <property type="entry name" value="PAP2/HPO"/>
</dbReference>
<gene>
    <name evidence="3" type="ORF">ACFSBW_11825</name>
</gene>
<dbReference type="CDD" id="cd03386">
    <property type="entry name" value="PAP2_Aur1_like"/>
    <property type="match status" value="1"/>
</dbReference>
<accession>A0ABD6D8F3</accession>